<reference evidence="4" key="1">
    <citation type="submission" date="2020-08" db="EMBL/GenBank/DDBJ databases">
        <title>Multicomponent nature underlies the extraordinary mechanical properties of spider dragline silk.</title>
        <authorList>
            <person name="Kono N."/>
            <person name="Nakamura H."/>
            <person name="Mori M."/>
            <person name="Yoshida Y."/>
            <person name="Ohtoshi R."/>
            <person name="Malay A.D."/>
            <person name="Moran D.A.P."/>
            <person name="Tomita M."/>
            <person name="Numata K."/>
            <person name="Arakawa K."/>
        </authorList>
    </citation>
    <scope>NUCLEOTIDE SEQUENCE</scope>
</reference>
<organism evidence="4 5">
    <name type="scientific">Trichonephila inaurata madagascariensis</name>
    <dbReference type="NCBI Taxonomy" id="2747483"/>
    <lineage>
        <taxon>Eukaryota</taxon>
        <taxon>Metazoa</taxon>
        <taxon>Ecdysozoa</taxon>
        <taxon>Arthropoda</taxon>
        <taxon>Chelicerata</taxon>
        <taxon>Arachnida</taxon>
        <taxon>Araneae</taxon>
        <taxon>Araneomorphae</taxon>
        <taxon>Entelegynae</taxon>
        <taxon>Araneoidea</taxon>
        <taxon>Nephilidae</taxon>
        <taxon>Trichonephila</taxon>
        <taxon>Trichonephila inaurata</taxon>
    </lineage>
</organism>
<evidence type="ECO:0000256" key="2">
    <source>
        <dbReference type="SAM" id="MobiDB-lite"/>
    </source>
</evidence>
<proteinExistence type="predicted"/>
<dbReference type="PROSITE" id="PS51155">
    <property type="entry name" value="CHIT_BIND_RR_2"/>
    <property type="match status" value="1"/>
</dbReference>
<keyword evidence="3" id="KW-0472">Membrane</keyword>
<keyword evidence="3" id="KW-0812">Transmembrane</keyword>
<dbReference type="OrthoDB" id="6423756at2759"/>
<evidence type="ECO:0000313" key="5">
    <source>
        <dbReference type="Proteomes" id="UP000886998"/>
    </source>
</evidence>
<dbReference type="PRINTS" id="PR01228">
    <property type="entry name" value="EGGSHELL"/>
</dbReference>
<protein>
    <submittedName>
        <fullName evidence="4">Cuticle protein 16.8</fullName>
    </submittedName>
</protein>
<dbReference type="InterPro" id="IPR000618">
    <property type="entry name" value="Insect_cuticle"/>
</dbReference>
<keyword evidence="5" id="KW-1185">Reference proteome</keyword>
<dbReference type="GO" id="GO:0008010">
    <property type="term" value="F:structural constituent of chitin-based larval cuticle"/>
    <property type="evidence" value="ECO:0007669"/>
    <property type="project" value="TreeGrafter"/>
</dbReference>
<keyword evidence="3" id="KW-1133">Transmembrane helix</keyword>
<evidence type="ECO:0000256" key="3">
    <source>
        <dbReference type="SAM" id="Phobius"/>
    </source>
</evidence>
<evidence type="ECO:0000256" key="1">
    <source>
        <dbReference type="PROSITE-ProRule" id="PRU00497"/>
    </source>
</evidence>
<comment type="caution">
    <text evidence="4">The sequence shown here is derived from an EMBL/GenBank/DDBJ whole genome shotgun (WGS) entry which is preliminary data.</text>
</comment>
<dbReference type="Proteomes" id="UP000886998">
    <property type="component" value="Unassembled WGS sequence"/>
</dbReference>
<dbReference type="InterPro" id="IPR050468">
    <property type="entry name" value="Cuticle_Struct_Prot"/>
</dbReference>
<feature type="region of interest" description="Disordered" evidence="2">
    <location>
        <begin position="351"/>
        <end position="372"/>
    </location>
</feature>
<evidence type="ECO:0000313" key="4">
    <source>
        <dbReference type="EMBL" id="GFY38287.1"/>
    </source>
</evidence>
<name>A0A8X6WN72_9ARAC</name>
<accession>A0A8X6WN72</accession>
<sequence>MDSFKVLFVIVGLIAYIGSVIGYDGRFGNFNNGPFQPYNFGYDARDEFGNSHYRQEHGDAGGVRGSYGYVDRQGLHRVVDYIANAAGFQATVKTNEPGTDGKENPAHVNMIANPIHGMCLMLKELHENLYTQSYSNKRVLGVEIILDKLDPLEKKKEEVFVLDQENYIQNYVACFDITGHMTLHEYIENLWFFLRLAVLILVLVGYSYAKGYGAGGNGGGSMSYGGHNNGGNGGGAGGYGGGNGKIGGGAGGYGGGNGKFGGGAGGNGGGNGKFGGGAGNFGSGGGNYRNGFGSQNGGSGKSGNGAGNYGGRAGGHGNGAGGFNGGNGNFGGNGKSNMGYGQNGGSMNGGWNSGNGHGGQNGGFGGSMGYKG</sequence>
<gene>
    <name evidence="4" type="primary">NCL1_22269</name>
    <name evidence="4" type="ORF">TNIN_268931</name>
</gene>
<keyword evidence="1" id="KW-0193">Cuticle</keyword>
<dbReference type="PANTHER" id="PTHR10380">
    <property type="entry name" value="CUTICLE PROTEIN"/>
    <property type="match status" value="1"/>
</dbReference>
<dbReference type="PANTHER" id="PTHR10380:SF235">
    <property type="entry name" value="CUTICULAR PROTEIN 73D, ISOFORM B"/>
    <property type="match status" value="1"/>
</dbReference>
<dbReference type="Pfam" id="PF00379">
    <property type="entry name" value="Chitin_bind_4"/>
    <property type="match status" value="1"/>
</dbReference>
<dbReference type="EMBL" id="BMAV01000762">
    <property type="protein sequence ID" value="GFY38287.1"/>
    <property type="molecule type" value="Genomic_DNA"/>
</dbReference>
<feature type="transmembrane region" description="Helical" evidence="3">
    <location>
        <begin position="190"/>
        <end position="209"/>
    </location>
</feature>
<dbReference type="GO" id="GO:0062129">
    <property type="term" value="C:chitin-based extracellular matrix"/>
    <property type="evidence" value="ECO:0007669"/>
    <property type="project" value="TreeGrafter"/>
</dbReference>
<dbReference type="AlphaFoldDB" id="A0A8X6WN72"/>